<dbReference type="Proteomes" id="UP000275078">
    <property type="component" value="Unassembled WGS sequence"/>
</dbReference>
<dbReference type="EMBL" id="ML119768">
    <property type="protein sequence ID" value="RPA75255.1"/>
    <property type="molecule type" value="Genomic_DNA"/>
</dbReference>
<evidence type="ECO:0000313" key="2">
    <source>
        <dbReference type="Proteomes" id="UP000275078"/>
    </source>
</evidence>
<gene>
    <name evidence="1" type="ORF">BJ508DRAFT_418236</name>
</gene>
<organism evidence="1 2">
    <name type="scientific">Ascobolus immersus RN42</name>
    <dbReference type="NCBI Taxonomy" id="1160509"/>
    <lineage>
        <taxon>Eukaryota</taxon>
        <taxon>Fungi</taxon>
        <taxon>Dikarya</taxon>
        <taxon>Ascomycota</taxon>
        <taxon>Pezizomycotina</taxon>
        <taxon>Pezizomycetes</taxon>
        <taxon>Pezizales</taxon>
        <taxon>Ascobolaceae</taxon>
        <taxon>Ascobolus</taxon>
    </lineage>
</organism>
<keyword evidence="2" id="KW-1185">Reference proteome</keyword>
<protein>
    <submittedName>
        <fullName evidence="1">Uncharacterized protein</fullName>
    </submittedName>
</protein>
<dbReference type="AlphaFoldDB" id="A0A3N4HN61"/>
<sequence length="75" mass="8407">MRDIHLASLKYLTLFYDDMMICDGGDGGDTDYDGDFASSLHITCLHGWASSLPRHRTSDGCTTWRRAYYASNLAP</sequence>
<reference evidence="1 2" key="1">
    <citation type="journal article" date="2018" name="Nat. Ecol. Evol.">
        <title>Pezizomycetes genomes reveal the molecular basis of ectomycorrhizal truffle lifestyle.</title>
        <authorList>
            <person name="Murat C."/>
            <person name="Payen T."/>
            <person name="Noel B."/>
            <person name="Kuo A."/>
            <person name="Morin E."/>
            <person name="Chen J."/>
            <person name="Kohler A."/>
            <person name="Krizsan K."/>
            <person name="Balestrini R."/>
            <person name="Da Silva C."/>
            <person name="Montanini B."/>
            <person name="Hainaut M."/>
            <person name="Levati E."/>
            <person name="Barry K.W."/>
            <person name="Belfiori B."/>
            <person name="Cichocki N."/>
            <person name="Clum A."/>
            <person name="Dockter R.B."/>
            <person name="Fauchery L."/>
            <person name="Guy J."/>
            <person name="Iotti M."/>
            <person name="Le Tacon F."/>
            <person name="Lindquist E.A."/>
            <person name="Lipzen A."/>
            <person name="Malagnac F."/>
            <person name="Mello A."/>
            <person name="Molinier V."/>
            <person name="Miyauchi S."/>
            <person name="Poulain J."/>
            <person name="Riccioni C."/>
            <person name="Rubini A."/>
            <person name="Sitrit Y."/>
            <person name="Splivallo R."/>
            <person name="Traeger S."/>
            <person name="Wang M."/>
            <person name="Zifcakova L."/>
            <person name="Wipf D."/>
            <person name="Zambonelli A."/>
            <person name="Paolocci F."/>
            <person name="Nowrousian M."/>
            <person name="Ottonello S."/>
            <person name="Baldrian P."/>
            <person name="Spatafora J.W."/>
            <person name="Henrissat B."/>
            <person name="Nagy L.G."/>
            <person name="Aury J.M."/>
            <person name="Wincker P."/>
            <person name="Grigoriev I.V."/>
            <person name="Bonfante P."/>
            <person name="Martin F.M."/>
        </authorList>
    </citation>
    <scope>NUCLEOTIDE SEQUENCE [LARGE SCALE GENOMIC DNA]</scope>
    <source>
        <strain evidence="1 2">RN42</strain>
    </source>
</reference>
<proteinExistence type="predicted"/>
<accession>A0A3N4HN61</accession>
<evidence type="ECO:0000313" key="1">
    <source>
        <dbReference type="EMBL" id="RPA75255.1"/>
    </source>
</evidence>
<name>A0A3N4HN61_ASCIM</name>